<dbReference type="Gene3D" id="2.40.420.20">
    <property type="match status" value="1"/>
</dbReference>
<name>A0A1Y6C5V7_9PROT</name>
<dbReference type="PANTHER" id="PTHR30158">
    <property type="entry name" value="ACRA/E-RELATED COMPONENT OF DRUG EFFLUX TRANSPORTER"/>
    <property type="match status" value="1"/>
</dbReference>
<evidence type="ECO:0000259" key="7">
    <source>
        <dbReference type="Pfam" id="PF25917"/>
    </source>
</evidence>
<comment type="subcellular location">
    <subcellularLocation>
        <location evidence="1">Cell envelope</location>
    </subcellularLocation>
</comment>
<evidence type="ECO:0000259" key="9">
    <source>
        <dbReference type="Pfam" id="PF25967"/>
    </source>
</evidence>
<evidence type="ECO:0000313" key="11">
    <source>
        <dbReference type="Proteomes" id="UP000192917"/>
    </source>
</evidence>
<accession>A0A1Y6C5V7</accession>
<keyword evidence="11" id="KW-1185">Reference proteome</keyword>
<dbReference type="EMBL" id="FWZX01000013">
    <property type="protein sequence ID" value="SMF38606.1"/>
    <property type="molecule type" value="Genomic_DNA"/>
</dbReference>
<organism evidence="10 11">
    <name type="scientific">Tistlia consotensis USBA 355</name>
    <dbReference type="NCBI Taxonomy" id="560819"/>
    <lineage>
        <taxon>Bacteria</taxon>
        <taxon>Pseudomonadati</taxon>
        <taxon>Pseudomonadota</taxon>
        <taxon>Alphaproteobacteria</taxon>
        <taxon>Rhodospirillales</taxon>
        <taxon>Rhodovibrionaceae</taxon>
        <taxon>Tistlia</taxon>
    </lineage>
</organism>
<dbReference type="Gene3D" id="1.10.287.470">
    <property type="entry name" value="Helix hairpin bin"/>
    <property type="match status" value="1"/>
</dbReference>
<dbReference type="Pfam" id="PF25967">
    <property type="entry name" value="RND-MFP_C"/>
    <property type="match status" value="1"/>
</dbReference>
<evidence type="ECO:0000313" key="10">
    <source>
        <dbReference type="EMBL" id="SMF38606.1"/>
    </source>
</evidence>
<evidence type="ECO:0000256" key="2">
    <source>
        <dbReference type="ARBA" id="ARBA00009477"/>
    </source>
</evidence>
<dbReference type="SUPFAM" id="SSF111369">
    <property type="entry name" value="HlyD-like secretion proteins"/>
    <property type="match status" value="1"/>
</dbReference>
<sequence length="405" mass="43153">MSSSATLHSTAFRLPLAALLTAAALLLAACNQEDSASAQPAAPQPPQVGVRTLHARTVQLSTELPGRTVAYRRAEVRPQVDGIIQKRLFEEGATVEAGQPLYQIDPATYQAEVKSAEAALERARATLAATTTKLKRYRDLISRKAVSQQDYDDLAATQAEEKADVASDEAALEKARINLEYTVVSAPIAGRIGRSSITEGALVTANQASALATITQLDPIYVDLTESSDDLLRTRRAIARGEITVTAKGDLPVRLKVDGVGEYPEEGRVQFSEVVVDETTGTVSLRAVFPNPKQELMPGMFVRGVVSQGEVKNAFLVPQAALQRGTDGAAFVWRIGEGDKVEQRPVTVSRAVGQDWLVTEGLADGDRIAVDGLQRIRPGGQVTPVDLDAKQAPAQPKAGQAPASS</sequence>
<proteinExistence type="inferred from homology"/>
<dbReference type="STRING" id="560819.SAMN05428998_11346"/>
<reference evidence="10 11" key="1">
    <citation type="submission" date="2017-04" db="EMBL/GenBank/DDBJ databases">
        <authorList>
            <person name="Afonso C.L."/>
            <person name="Miller P.J."/>
            <person name="Scott M.A."/>
            <person name="Spackman E."/>
            <person name="Goraichik I."/>
            <person name="Dimitrov K.M."/>
            <person name="Suarez D.L."/>
            <person name="Swayne D.E."/>
        </authorList>
    </citation>
    <scope>NUCLEOTIDE SEQUENCE [LARGE SCALE GENOMIC DNA]</scope>
    <source>
        <strain evidence="10 11">USBA 355</strain>
    </source>
</reference>
<comment type="similarity">
    <text evidence="2">Belongs to the membrane fusion protein (MFP) (TC 8.A.1) family.</text>
</comment>
<feature type="domain" description="Multidrug resistance protein MdtA-like alpha-helical hairpin" evidence="6">
    <location>
        <begin position="113"/>
        <end position="182"/>
    </location>
</feature>
<feature type="signal peptide" evidence="5">
    <location>
        <begin position="1"/>
        <end position="28"/>
    </location>
</feature>
<dbReference type="GO" id="GO:0046677">
    <property type="term" value="P:response to antibiotic"/>
    <property type="evidence" value="ECO:0007669"/>
    <property type="project" value="TreeGrafter"/>
</dbReference>
<evidence type="ECO:0000256" key="1">
    <source>
        <dbReference type="ARBA" id="ARBA00004196"/>
    </source>
</evidence>
<dbReference type="Gene3D" id="2.40.30.170">
    <property type="match status" value="1"/>
</dbReference>
<dbReference type="InterPro" id="IPR006143">
    <property type="entry name" value="RND_pump_MFP"/>
</dbReference>
<dbReference type="NCBIfam" id="TIGR01730">
    <property type="entry name" value="RND_mfp"/>
    <property type="match status" value="1"/>
</dbReference>
<keyword evidence="5" id="KW-0732">Signal</keyword>
<feature type="compositionally biased region" description="Low complexity" evidence="4">
    <location>
        <begin position="390"/>
        <end position="405"/>
    </location>
</feature>
<evidence type="ECO:0000259" key="6">
    <source>
        <dbReference type="Pfam" id="PF25876"/>
    </source>
</evidence>
<keyword evidence="3" id="KW-0175">Coiled coil</keyword>
<feature type="chain" id="PRO_5012238351" evidence="5">
    <location>
        <begin position="29"/>
        <end position="405"/>
    </location>
</feature>
<dbReference type="InterPro" id="IPR058625">
    <property type="entry name" value="MdtA-like_BSH"/>
</dbReference>
<dbReference type="Pfam" id="PF25876">
    <property type="entry name" value="HH_MFP_RND"/>
    <property type="match status" value="1"/>
</dbReference>
<evidence type="ECO:0000256" key="4">
    <source>
        <dbReference type="SAM" id="MobiDB-lite"/>
    </source>
</evidence>
<dbReference type="AlphaFoldDB" id="A0A1Y6C5V7"/>
<feature type="coiled-coil region" evidence="3">
    <location>
        <begin position="113"/>
        <end position="140"/>
    </location>
</feature>
<dbReference type="InterPro" id="IPR058627">
    <property type="entry name" value="MdtA-like_C"/>
</dbReference>
<dbReference type="Proteomes" id="UP000192917">
    <property type="component" value="Unassembled WGS sequence"/>
</dbReference>
<dbReference type="GO" id="GO:0005886">
    <property type="term" value="C:plasma membrane"/>
    <property type="evidence" value="ECO:0007669"/>
    <property type="project" value="UniProtKB-SubCell"/>
</dbReference>
<dbReference type="GO" id="GO:0022857">
    <property type="term" value="F:transmembrane transporter activity"/>
    <property type="evidence" value="ECO:0007669"/>
    <property type="project" value="InterPro"/>
</dbReference>
<evidence type="ECO:0000256" key="3">
    <source>
        <dbReference type="SAM" id="Coils"/>
    </source>
</evidence>
<dbReference type="InterPro" id="IPR058624">
    <property type="entry name" value="MdtA-like_HH"/>
</dbReference>
<protein>
    <submittedName>
        <fullName evidence="10">Membrane fusion protein, multidrug efflux system</fullName>
    </submittedName>
</protein>
<evidence type="ECO:0000259" key="8">
    <source>
        <dbReference type="Pfam" id="PF25944"/>
    </source>
</evidence>
<evidence type="ECO:0000256" key="5">
    <source>
        <dbReference type="SAM" id="SignalP"/>
    </source>
</evidence>
<dbReference type="InterPro" id="IPR058626">
    <property type="entry name" value="MdtA-like_b-barrel"/>
</dbReference>
<feature type="domain" description="Multidrug resistance protein MdtA-like C-terminal permuted SH3" evidence="9">
    <location>
        <begin position="313"/>
        <end position="375"/>
    </location>
</feature>
<dbReference type="Pfam" id="PF25917">
    <property type="entry name" value="BSH_RND"/>
    <property type="match status" value="1"/>
</dbReference>
<dbReference type="Gene3D" id="2.40.50.100">
    <property type="match status" value="1"/>
</dbReference>
<feature type="domain" description="Multidrug resistance protein MdtA-like beta-barrel" evidence="8">
    <location>
        <begin position="219"/>
        <end position="304"/>
    </location>
</feature>
<dbReference type="Pfam" id="PF25944">
    <property type="entry name" value="Beta-barrel_RND"/>
    <property type="match status" value="1"/>
</dbReference>
<feature type="region of interest" description="Disordered" evidence="4">
    <location>
        <begin position="378"/>
        <end position="405"/>
    </location>
</feature>
<gene>
    <name evidence="10" type="ORF">SAMN05428998_11346</name>
</gene>
<feature type="domain" description="Multidrug resistance protein MdtA-like barrel-sandwich hybrid" evidence="7">
    <location>
        <begin position="72"/>
        <end position="215"/>
    </location>
</feature>
<dbReference type="RefSeq" id="WP_235017141.1">
    <property type="nucleotide sequence ID" value="NZ_FWZX01000013.1"/>
</dbReference>
<dbReference type="PANTHER" id="PTHR30158:SF3">
    <property type="entry name" value="MULTIDRUG EFFLUX PUMP SUBUNIT ACRA-RELATED"/>
    <property type="match status" value="1"/>
</dbReference>
<dbReference type="FunFam" id="2.40.420.20:FF:000001">
    <property type="entry name" value="Efflux RND transporter periplasmic adaptor subunit"/>
    <property type="match status" value="1"/>
</dbReference>